<feature type="signal peptide" evidence="1">
    <location>
        <begin position="1"/>
        <end position="21"/>
    </location>
</feature>
<keyword evidence="1" id="KW-0732">Signal</keyword>
<evidence type="ECO:0000313" key="4">
    <source>
        <dbReference type="Proteomes" id="UP000724874"/>
    </source>
</evidence>
<dbReference type="EMBL" id="JADNYJ010000001">
    <property type="protein sequence ID" value="KAF8913777.1"/>
    <property type="molecule type" value="Genomic_DNA"/>
</dbReference>
<organism evidence="3 4">
    <name type="scientific">Gymnopilus junonius</name>
    <name type="common">Spectacular rustgill mushroom</name>
    <name type="synonym">Gymnopilus spectabilis subsp. junonius</name>
    <dbReference type="NCBI Taxonomy" id="109634"/>
    <lineage>
        <taxon>Eukaryota</taxon>
        <taxon>Fungi</taxon>
        <taxon>Dikarya</taxon>
        <taxon>Basidiomycota</taxon>
        <taxon>Agaricomycotina</taxon>
        <taxon>Agaricomycetes</taxon>
        <taxon>Agaricomycetidae</taxon>
        <taxon>Agaricales</taxon>
        <taxon>Agaricineae</taxon>
        <taxon>Hymenogastraceae</taxon>
        <taxon>Gymnopilus</taxon>
    </lineage>
</organism>
<proteinExistence type="predicted"/>
<gene>
    <name evidence="3" type="ORF">CPB84DRAFT_1811299</name>
</gene>
<feature type="domain" description="Peptidase M24" evidence="2">
    <location>
        <begin position="211"/>
        <end position="409"/>
    </location>
</feature>
<protein>
    <recommendedName>
        <fullName evidence="2">Peptidase M24 domain-containing protein</fullName>
    </recommendedName>
</protein>
<keyword evidence="4" id="KW-1185">Reference proteome</keyword>
<evidence type="ECO:0000259" key="2">
    <source>
        <dbReference type="Pfam" id="PF00557"/>
    </source>
</evidence>
<dbReference type="Proteomes" id="UP000724874">
    <property type="component" value="Unassembled WGS sequence"/>
</dbReference>
<accession>A0A9P5P139</accession>
<dbReference type="InterPro" id="IPR000994">
    <property type="entry name" value="Pept_M24"/>
</dbReference>
<sequence length="451" mass="51731">MFFLQLHLIYFLIITLGGVLAQFHPSQPAHYELLPSLRNRAHIQDQWTSERIKRIPTLLKKYNVQAWLICQREHAEDTIWWSVKNATAFDAHRRTILLFHTNESSLAGAPNPSVWIDNTGQVWPELRSVLESFQPNHIALNTDEDIAFAGGLHAGEQAVLERELGEEWMNKTLNVPMLSVEFVATKLPAQFEYYHKTQGITWALIEEGFSPRVIVPGVTTTEDLSWWFREKMQTLNVSTWTQPRISVLVENAFPGWEGTQNTIQQGDTLHIDFGITVMGLNTDTQHMAYVLKTANTHPETDAPEILKEGLRKSNRMQDIVLGNMKPGVTGNAVLRRSLDQMNQEGIDGQIYCHPIGDWGHDAGSVIGFLNLPEYVPVLGDLPILPNTYYSIELYAYHFIPERNETIRFRQEENVAWSEESQSWQFVYGRQERFHLIGNRRVRPVFADQSQA</sequence>
<evidence type="ECO:0000313" key="3">
    <source>
        <dbReference type="EMBL" id="KAF8913777.1"/>
    </source>
</evidence>
<evidence type="ECO:0000256" key="1">
    <source>
        <dbReference type="SAM" id="SignalP"/>
    </source>
</evidence>
<feature type="chain" id="PRO_5040112239" description="Peptidase M24 domain-containing protein" evidence="1">
    <location>
        <begin position="22"/>
        <end position="451"/>
    </location>
</feature>
<dbReference type="OrthoDB" id="3632757at2759"/>
<dbReference type="Pfam" id="PF00557">
    <property type="entry name" value="Peptidase_M24"/>
    <property type="match status" value="1"/>
</dbReference>
<dbReference type="CDD" id="cd01066">
    <property type="entry name" value="APP_MetAP"/>
    <property type="match status" value="1"/>
</dbReference>
<reference evidence="3" key="1">
    <citation type="submission" date="2020-11" db="EMBL/GenBank/DDBJ databases">
        <authorList>
            <consortium name="DOE Joint Genome Institute"/>
            <person name="Ahrendt S."/>
            <person name="Riley R."/>
            <person name="Andreopoulos W."/>
            <person name="LaButti K."/>
            <person name="Pangilinan J."/>
            <person name="Ruiz-duenas F.J."/>
            <person name="Barrasa J.M."/>
            <person name="Sanchez-Garcia M."/>
            <person name="Camarero S."/>
            <person name="Miyauchi S."/>
            <person name="Serrano A."/>
            <person name="Linde D."/>
            <person name="Babiker R."/>
            <person name="Drula E."/>
            <person name="Ayuso-Fernandez I."/>
            <person name="Pacheco R."/>
            <person name="Padilla G."/>
            <person name="Ferreira P."/>
            <person name="Barriuso J."/>
            <person name="Kellner H."/>
            <person name="Castanera R."/>
            <person name="Alfaro M."/>
            <person name="Ramirez L."/>
            <person name="Pisabarro A.G."/>
            <person name="Kuo A."/>
            <person name="Tritt A."/>
            <person name="Lipzen A."/>
            <person name="He G."/>
            <person name="Yan M."/>
            <person name="Ng V."/>
            <person name="Cullen D."/>
            <person name="Martin F."/>
            <person name="Rosso M.-N."/>
            <person name="Henrissat B."/>
            <person name="Hibbett D."/>
            <person name="Martinez A.T."/>
            <person name="Grigoriev I.V."/>
        </authorList>
    </citation>
    <scope>NUCLEOTIDE SEQUENCE</scope>
    <source>
        <strain evidence="3">AH 44721</strain>
    </source>
</reference>
<comment type="caution">
    <text evidence="3">The sequence shown here is derived from an EMBL/GenBank/DDBJ whole genome shotgun (WGS) entry which is preliminary data.</text>
</comment>
<name>A0A9P5P139_GYMJU</name>
<dbReference type="Gene3D" id="3.90.230.10">
    <property type="entry name" value="Creatinase/methionine aminopeptidase superfamily"/>
    <property type="match status" value="1"/>
</dbReference>
<dbReference type="SUPFAM" id="SSF55920">
    <property type="entry name" value="Creatinase/aminopeptidase"/>
    <property type="match status" value="1"/>
</dbReference>
<dbReference type="AlphaFoldDB" id="A0A9P5P139"/>
<dbReference type="InterPro" id="IPR036005">
    <property type="entry name" value="Creatinase/aminopeptidase-like"/>
</dbReference>